<protein>
    <submittedName>
        <fullName evidence="1">Uncharacterized protein</fullName>
    </submittedName>
</protein>
<dbReference type="Proteomes" id="UP000239757">
    <property type="component" value="Unassembled WGS sequence"/>
</dbReference>
<evidence type="ECO:0000313" key="2">
    <source>
        <dbReference type="Proteomes" id="UP000239757"/>
    </source>
</evidence>
<name>A0A2P5XUI7_GOSBA</name>
<dbReference type="OrthoDB" id="962908at2759"/>
<proteinExistence type="predicted"/>
<sequence length="97" mass="10817">MCQILRVVSAKKIEIAITVWAIRNARTKFHMEALQMKYPKPQVEVLQSPLISSNGNQTTHAIALEGMLRQGQAFCVEDALPPALTRAATDRRCMDPP</sequence>
<organism evidence="1 2">
    <name type="scientific">Gossypium barbadense</name>
    <name type="common">Sea Island cotton</name>
    <name type="synonym">Hibiscus barbadensis</name>
    <dbReference type="NCBI Taxonomy" id="3634"/>
    <lineage>
        <taxon>Eukaryota</taxon>
        <taxon>Viridiplantae</taxon>
        <taxon>Streptophyta</taxon>
        <taxon>Embryophyta</taxon>
        <taxon>Tracheophyta</taxon>
        <taxon>Spermatophyta</taxon>
        <taxon>Magnoliopsida</taxon>
        <taxon>eudicotyledons</taxon>
        <taxon>Gunneridae</taxon>
        <taxon>Pentapetalae</taxon>
        <taxon>rosids</taxon>
        <taxon>malvids</taxon>
        <taxon>Malvales</taxon>
        <taxon>Malvaceae</taxon>
        <taxon>Malvoideae</taxon>
        <taxon>Gossypium</taxon>
    </lineage>
</organism>
<dbReference type="EMBL" id="KZ664202">
    <property type="protein sequence ID" value="PPS07001.1"/>
    <property type="molecule type" value="Genomic_DNA"/>
</dbReference>
<gene>
    <name evidence="1" type="ORF">GOBAR_AA13636</name>
</gene>
<dbReference type="AlphaFoldDB" id="A0A2P5XUI7"/>
<evidence type="ECO:0000313" key="1">
    <source>
        <dbReference type="EMBL" id="PPS07001.1"/>
    </source>
</evidence>
<reference evidence="1 2" key="1">
    <citation type="submission" date="2015-01" db="EMBL/GenBank/DDBJ databases">
        <title>Genome of allotetraploid Gossypium barbadense reveals genomic plasticity and fiber elongation in cotton evolution.</title>
        <authorList>
            <person name="Chen X."/>
            <person name="Liu X."/>
            <person name="Zhao B."/>
            <person name="Zheng H."/>
            <person name="Hu Y."/>
            <person name="Lu G."/>
            <person name="Yang C."/>
            <person name="Chen J."/>
            <person name="Shan C."/>
            <person name="Zhang L."/>
            <person name="Zhou Y."/>
            <person name="Wang L."/>
            <person name="Guo W."/>
            <person name="Bai Y."/>
            <person name="Ruan J."/>
            <person name="Shangguan X."/>
            <person name="Mao Y."/>
            <person name="Jiang J."/>
            <person name="Zhu Y."/>
            <person name="Lei J."/>
            <person name="Kang H."/>
            <person name="Chen S."/>
            <person name="He X."/>
            <person name="Wang R."/>
            <person name="Wang Y."/>
            <person name="Chen J."/>
            <person name="Wang L."/>
            <person name="Yu S."/>
            <person name="Wang B."/>
            <person name="Wei J."/>
            <person name="Song S."/>
            <person name="Lu X."/>
            <person name="Gao Z."/>
            <person name="Gu W."/>
            <person name="Deng X."/>
            <person name="Ma D."/>
            <person name="Wang S."/>
            <person name="Liang W."/>
            <person name="Fang L."/>
            <person name="Cai C."/>
            <person name="Zhu X."/>
            <person name="Zhou B."/>
            <person name="Zhang Y."/>
            <person name="Chen Z."/>
            <person name="Xu S."/>
            <person name="Zhu R."/>
            <person name="Wang S."/>
            <person name="Zhang T."/>
            <person name="Zhao G."/>
        </authorList>
    </citation>
    <scope>NUCLEOTIDE SEQUENCE [LARGE SCALE GENOMIC DNA]</scope>
    <source>
        <strain evidence="2">cv. Xinhai21</strain>
        <tissue evidence="1">Leaf</tissue>
    </source>
</reference>
<accession>A0A2P5XUI7</accession>